<evidence type="ECO:0000256" key="2">
    <source>
        <dbReference type="SAM" id="SignalP"/>
    </source>
</evidence>
<feature type="domain" description="Rhodanese" evidence="3">
    <location>
        <begin position="182"/>
        <end position="290"/>
    </location>
</feature>
<dbReference type="Gene3D" id="3.40.250.10">
    <property type="entry name" value="Rhodanese-like domain"/>
    <property type="match status" value="2"/>
</dbReference>
<feature type="chain" id="PRO_5046826346" evidence="2">
    <location>
        <begin position="22"/>
        <end position="317"/>
    </location>
</feature>
<dbReference type="Proteomes" id="UP001294570">
    <property type="component" value="Unassembled WGS sequence"/>
</dbReference>
<accession>A0ABU5GQ82</accession>
<evidence type="ECO:0000259" key="3">
    <source>
        <dbReference type="PROSITE" id="PS50206"/>
    </source>
</evidence>
<name>A0ABU5GQ82_9GAMM</name>
<dbReference type="GO" id="GO:0016740">
    <property type="term" value="F:transferase activity"/>
    <property type="evidence" value="ECO:0007669"/>
    <property type="project" value="UniProtKB-KW"/>
</dbReference>
<dbReference type="InterPro" id="IPR001763">
    <property type="entry name" value="Rhodanese-like_dom"/>
</dbReference>
<dbReference type="InterPro" id="IPR036873">
    <property type="entry name" value="Rhodanese-like_dom_sf"/>
</dbReference>
<dbReference type="RefSeq" id="WP_321553018.1">
    <property type="nucleotide sequence ID" value="NZ_JAXIVU010000004.1"/>
</dbReference>
<dbReference type="PANTHER" id="PTHR43855">
    <property type="entry name" value="THIOSULFATE SULFURTRANSFERASE"/>
    <property type="match status" value="1"/>
</dbReference>
<keyword evidence="2" id="KW-0732">Signal</keyword>
<evidence type="ECO:0000313" key="4">
    <source>
        <dbReference type="EMBL" id="MDY7218929.1"/>
    </source>
</evidence>
<dbReference type="Pfam" id="PF00581">
    <property type="entry name" value="Rhodanese"/>
    <property type="match status" value="2"/>
</dbReference>
<dbReference type="EC" id="2.8.1.-" evidence="4"/>
<dbReference type="SUPFAM" id="SSF52821">
    <property type="entry name" value="Rhodanese/Cell cycle control phosphatase"/>
    <property type="match status" value="2"/>
</dbReference>
<gene>
    <name evidence="4" type="ORF">TOI97_05000</name>
</gene>
<evidence type="ECO:0000313" key="5">
    <source>
        <dbReference type="Proteomes" id="UP001294570"/>
    </source>
</evidence>
<dbReference type="EMBL" id="JAXIVU010000004">
    <property type="protein sequence ID" value="MDY7218929.1"/>
    <property type="molecule type" value="Genomic_DNA"/>
</dbReference>
<feature type="domain" description="Rhodanese" evidence="3">
    <location>
        <begin position="39"/>
        <end position="150"/>
    </location>
</feature>
<keyword evidence="1" id="KW-0677">Repeat</keyword>
<dbReference type="PROSITE" id="PS50206">
    <property type="entry name" value="RHODANESE_3"/>
    <property type="match status" value="2"/>
</dbReference>
<keyword evidence="4" id="KW-0808">Transferase</keyword>
<comment type="caution">
    <text evidence="4">The sequence shown here is derived from an EMBL/GenBank/DDBJ whole genome shotgun (WGS) entry which is preliminary data.</text>
</comment>
<dbReference type="InterPro" id="IPR051126">
    <property type="entry name" value="Thiosulfate_sulfurtransferase"/>
</dbReference>
<dbReference type="PANTHER" id="PTHR43855:SF1">
    <property type="entry name" value="THIOSULFATE SULFURTRANSFERASE"/>
    <property type="match status" value="1"/>
</dbReference>
<feature type="signal peptide" evidence="2">
    <location>
        <begin position="1"/>
        <end position="21"/>
    </location>
</feature>
<keyword evidence="5" id="KW-1185">Reference proteome</keyword>
<dbReference type="SMART" id="SM00450">
    <property type="entry name" value="RHOD"/>
    <property type="match status" value="2"/>
</dbReference>
<sequence length="317" mass="35334">MRKLYASLAFFLCSLFSHVQAESFAPLIEAIELSTALNDNIAIQLVDIRSPEAFASGHINGAISAPYAKWRGPAHNPGQLSEDSYFQQLLRELGLTHQKPIVIYSTGADETDFGATARVYWTLKYLGLTQLSILNGGLQQWVKNESNLTTETKQPQTSTIEVQSNPKLVIFKDELLEKITQRDNTYQLLDARPPLFFQGQVKAPTASTGGTIATAQNTPFEQWFNKDDTRVRPAAEIKQLVHEQGLDYAQETVSFCNTGHWAATNWFILSEIADLPGVRLYPASLAEWTQSPASLPMENTPSRLEQIKAKFSQLVSQ</sequence>
<organism evidence="4 5">
    <name type="scientific">Denitrificimonas halotolerans</name>
    <dbReference type="NCBI Taxonomy" id="3098930"/>
    <lineage>
        <taxon>Bacteria</taxon>
        <taxon>Pseudomonadati</taxon>
        <taxon>Pseudomonadota</taxon>
        <taxon>Gammaproteobacteria</taxon>
        <taxon>Pseudomonadales</taxon>
        <taxon>Pseudomonadaceae</taxon>
        <taxon>Denitrificimonas</taxon>
    </lineage>
</organism>
<evidence type="ECO:0000256" key="1">
    <source>
        <dbReference type="ARBA" id="ARBA00022737"/>
    </source>
</evidence>
<reference evidence="4 5" key="1">
    <citation type="submission" date="2023-12" db="EMBL/GenBank/DDBJ databases">
        <title>Denitrificimonas halotolerans sp. nov.,a novel species isolated from landfill leachate.</title>
        <authorList>
            <person name="Wang S."/>
        </authorList>
    </citation>
    <scope>NUCLEOTIDE SEQUENCE [LARGE SCALE GENOMIC DNA]</scope>
    <source>
        <strain evidence="4 5">JX-1</strain>
    </source>
</reference>
<protein>
    <submittedName>
        <fullName evidence="4">Sulfurtransferase</fullName>
        <ecNumber evidence="4">2.8.1.-</ecNumber>
    </submittedName>
</protein>
<proteinExistence type="predicted"/>
<dbReference type="CDD" id="cd01448">
    <property type="entry name" value="TST_Repeat_1"/>
    <property type="match status" value="1"/>
</dbReference>